<dbReference type="Proteomes" id="UP000011083">
    <property type="component" value="Unassembled WGS sequence"/>
</dbReference>
<keyword evidence="7" id="KW-0645">Protease</keyword>
<dbReference type="SUPFAM" id="SSF55920">
    <property type="entry name" value="Creatinase/aminopeptidase"/>
    <property type="match status" value="1"/>
</dbReference>
<dbReference type="OMA" id="CHTALMA"/>
<sequence length="524" mass="57093">MEDLEGRPLLLGESLGSRFSRFYALWGRTLTASLAVALAVALVLVVVFVSLYAAEVNDKTSDSSGGGDSGFVTSCVAPFEPPTEAWLATMRQGLRQRLLSPAVWQDEAGGGADGLLLLVGLDLTYRNDVELEFYQETSFLYLTGVDEPGYSVLIDIASGRTTLFMPARDSTYAIWNGKVLQPAEVKAKYGVDEVLYAPQLAAALYNRTNQAALPVYTLVATAGQRFLTNYTVDNSTLIKALNFVRPVKSAEEIELIRIATDVSAAAHVHLMKSIKPGAFEYNMDGLFINLCYACGLAHQSYRPIAGAGEASAILHYTDNNAVMQNGQIFLVDAGGQYLGYTTDITRSYPVNGEWTEDQVLVYELVLDLQTKGISMMQPAADYPTLSAELRSYYNRLLLKAGFVQGELSGLDANSISTYFCPHGFVHHVGLDVHDPGTIGVLKPGYTLTMEPGLYFMDALLRPALNNSKLAPYLVKDKILHFLDTKFGGVRIEDVVLITAQGNRVLSAGVPKSVAAIQRLMQPQH</sequence>
<dbReference type="InterPro" id="IPR007865">
    <property type="entry name" value="Aminopep_P_N"/>
</dbReference>
<keyword evidence="4" id="KW-0464">Manganese</keyword>
<evidence type="ECO:0000313" key="8">
    <source>
        <dbReference type="Proteomes" id="UP000011083"/>
    </source>
</evidence>
<dbReference type="InterPro" id="IPR036005">
    <property type="entry name" value="Creatinase/aminopeptidase-like"/>
</dbReference>
<dbReference type="PANTHER" id="PTHR43226">
    <property type="entry name" value="XAA-PRO AMINOPEPTIDASE 3"/>
    <property type="match status" value="1"/>
</dbReference>
<keyword evidence="3" id="KW-0378">Hydrolase</keyword>
<dbReference type="Pfam" id="PF00557">
    <property type="entry name" value="Peptidase_M24"/>
    <property type="match status" value="1"/>
</dbReference>
<dbReference type="RefSeq" id="XP_004339487.1">
    <property type="nucleotide sequence ID" value="XM_004339439.1"/>
</dbReference>
<dbReference type="AlphaFoldDB" id="L8GW77"/>
<dbReference type="InterPro" id="IPR000994">
    <property type="entry name" value="Pept_M24"/>
</dbReference>
<keyword evidence="5" id="KW-0812">Transmembrane</keyword>
<dbReference type="Gene3D" id="3.40.350.10">
    <property type="entry name" value="Creatinase/prolidase N-terminal domain"/>
    <property type="match status" value="1"/>
</dbReference>
<gene>
    <name evidence="7" type="ORF">ACA1_062160</name>
</gene>
<evidence type="ECO:0000256" key="1">
    <source>
        <dbReference type="ARBA" id="ARBA00001936"/>
    </source>
</evidence>
<dbReference type="KEGG" id="acan:ACA1_062160"/>
<keyword evidence="7" id="KW-0031">Aminopeptidase</keyword>
<dbReference type="GeneID" id="14918137"/>
<keyword evidence="2" id="KW-0479">Metal-binding</keyword>
<keyword evidence="5" id="KW-1133">Transmembrane helix</keyword>
<comment type="cofactor">
    <cofactor evidence="1">
        <name>Mn(2+)</name>
        <dbReference type="ChEBI" id="CHEBI:29035"/>
    </cofactor>
</comment>
<evidence type="ECO:0000259" key="6">
    <source>
        <dbReference type="SMART" id="SM01011"/>
    </source>
</evidence>
<dbReference type="PANTHER" id="PTHR43226:SF1">
    <property type="entry name" value="XAA-PRO DIPEPTIDASE"/>
    <property type="match status" value="1"/>
</dbReference>
<dbReference type="SMART" id="SM01011">
    <property type="entry name" value="AMP_N"/>
    <property type="match status" value="1"/>
</dbReference>
<evidence type="ECO:0000256" key="4">
    <source>
        <dbReference type="ARBA" id="ARBA00023211"/>
    </source>
</evidence>
<dbReference type="EMBL" id="KB007974">
    <property type="protein sequence ID" value="ELR17474.1"/>
    <property type="molecule type" value="Genomic_DNA"/>
</dbReference>
<dbReference type="GO" id="GO:0030145">
    <property type="term" value="F:manganese ion binding"/>
    <property type="evidence" value="ECO:0007669"/>
    <property type="project" value="InterPro"/>
</dbReference>
<protein>
    <submittedName>
        <fullName evidence="7">Aminopeptidase p, nterminal domain containing protein</fullName>
    </submittedName>
</protein>
<reference evidence="7 8" key="1">
    <citation type="journal article" date="2013" name="Genome Biol.">
        <title>Genome of Acanthamoeba castellanii highlights extensive lateral gene transfer and early evolution of tyrosine kinase signaling.</title>
        <authorList>
            <person name="Clarke M."/>
            <person name="Lohan A.J."/>
            <person name="Liu B."/>
            <person name="Lagkouvardos I."/>
            <person name="Roy S."/>
            <person name="Zafar N."/>
            <person name="Bertelli C."/>
            <person name="Schilde C."/>
            <person name="Kianianmomeni A."/>
            <person name="Burglin T.R."/>
            <person name="Frech C."/>
            <person name="Turcotte B."/>
            <person name="Kopec K.O."/>
            <person name="Synnott J.M."/>
            <person name="Choo C."/>
            <person name="Paponov I."/>
            <person name="Finkler A."/>
            <person name="Soon Heng Tan C."/>
            <person name="Hutchins A.P."/>
            <person name="Weinmeier T."/>
            <person name="Rattei T."/>
            <person name="Chu J.S."/>
            <person name="Gimenez G."/>
            <person name="Irimia M."/>
            <person name="Rigden D.J."/>
            <person name="Fitzpatrick D.A."/>
            <person name="Lorenzo-Morales J."/>
            <person name="Bateman A."/>
            <person name="Chiu C.H."/>
            <person name="Tang P."/>
            <person name="Hegemann P."/>
            <person name="Fromm H."/>
            <person name="Raoult D."/>
            <person name="Greub G."/>
            <person name="Miranda-Saavedra D."/>
            <person name="Chen N."/>
            <person name="Nash P."/>
            <person name="Ginger M.L."/>
            <person name="Horn M."/>
            <person name="Schaap P."/>
            <person name="Caler L."/>
            <person name="Loftus B."/>
        </authorList>
    </citation>
    <scope>NUCLEOTIDE SEQUENCE [LARGE SCALE GENOMIC DNA]</scope>
    <source>
        <strain evidence="7 8">Neff</strain>
    </source>
</reference>
<dbReference type="Gene3D" id="3.90.230.10">
    <property type="entry name" value="Creatinase/methionine aminopeptidase superfamily"/>
    <property type="match status" value="1"/>
</dbReference>
<dbReference type="InterPro" id="IPR052433">
    <property type="entry name" value="X-Pro_dipept-like"/>
</dbReference>
<dbReference type="STRING" id="1257118.L8GW77"/>
<feature type="transmembrane region" description="Helical" evidence="5">
    <location>
        <begin position="30"/>
        <end position="54"/>
    </location>
</feature>
<organism evidence="7 8">
    <name type="scientific">Acanthamoeba castellanii (strain ATCC 30010 / Neff)</name>
    <dbReference type="NCBI Taxonomy" id="1257118"/>
    <lineage>
        <taxon>Eukaryota</taxon>
        <taxon>Amoebozoa</taxon>
        <taxon>Discosea</taxon>
        <taxon>Longamoebia</taxon>
        <taxon>Centramoebida</taxon>
        <taxon>Acanthamoebidae</taxon>
        <taxon>Acanthamoeba</taxon>
    </lineage>
</organism>
<accession>L8GW77</accession>
<evidence type="ECO:0000313" key="7">
    <source>
        <dbReference type="EMBL" id="ELR17474.1"/>
    </source>
</evidence>
<dbReference type="Pfam" id="PF05195">
    <property type="entry name" value="AMP_N"/>
    <property type="match status" value="1"/>
</dbReference>
<dbReference type="SUPFAM" id="SSF53092">
    <property type="entry name" value="Creatinase/prolidase N-terminal domain"/>
    <property type="match status" value="1"/>
</dbReference>
<dbReference type="GO" id="GO:0006508">
    <property type="term" value="P:proteolysis"/>
    <property type="evidence" value="ECO:0007669"/>
    <property type="project" value="TreeGrafter"/>
</dbReference>
<feature type="domain" description="Aminopeptidase P N-terminal" evidence="6">
    <location>
        <begin position="89"/>
        <end position="224"/>
    </location>
</feature>
<keyword evidence="5" id="KW-0472">Membrane</keyword>
<dbReference type="OrthoDB" id="10261878at2759"/>
<evidence type="ECO:0000256" key="2">
    <source>
        <dbReference type="ARBA" id="ARBA00022723"/>
    </source>
</evidence>
<evidence type="ECO:0000256" key="5">
    <source>
        <dbReference type="SAM" id="Phobius"/>
    </source>
</evidence>
<proteinExistence type="predicted"/>
<dbReference type="InterPro" id="IPR029149">
    <property type="entry name" value="Creatin/AminoP/Spt16_N"/>
</dbReference>
<evidence type="ECO:0000256" key="3">
    <source>
        <dbReference type="ARBA" id="ARBA00022801"/>
    </source>
</evidence>
<dbReference type="GO" id="GO:0070006">
    <property type="term" value="F:metalloaminopeptidase activity"/>
    <property type="evidence" value="ECO:0007669"/>
    <property type="project" value="InterPro"/>
</dbReference>
<keyword evidence="8" id="KW-1185">Reference proteome</keyword>
<dbReference type="VEuPathDB" id="AmoebaDB:ACA1_062160"/>
<name>L8GW77_ACACF</name>